<dbReference type="SUPFAM" id="SSF47473">
    <property type="entry name" value="EF-hand"/>
    <property type="match status" value="1"/>
</dbReference>
<feature type="transmembrane region" description="Helical" evidence="2">
    <location>
        <begin position="39"/>
        <end position="60"/>
    </location>
</feature>
<dbReference type="CDD" id="cd00051">
    <property type="entry name" value="EFh"/>
    <property type="match status" value="1"/>
</dbReference>
<accession>A0ABW8JR51</accession>
<dbReference type="Proteomes" id="UP001620460">
    <property type="component" value="Unassembled WGS sequence"/>
</dbReference>
<dbReference type="InterPro" id="IPR018247">
    <property type="entry name" value="EF_Hand_1_Ca_BS"/>
</dbReference>
<evidence type="ECO:0000313" key="5">
    <source>
        <dbReference type="Proteomes" id="UP001620460"/>
    </source>
</evidence>
<evidence type="ECO:0000259" key="3">
    <source>
        <dbReference type="PROSITE" id="PS50222"/>
    </source>
</evidence>
<evidence type="ECO:0000256" key="2">
    <source>
        <dbReference type="SAM" id="Phobius"/>
    </source>
</evidence>
<dbReference type="Gene3D" id="1.10.238.10">
    <property type="entry name" value="EF-hand"/>
    <property type="match status" value="1"/>
</dbReference>
<dbReference type="EMBL" id="JADIKM010000001">
    <property type="protein sequence ID" value="MFK2903600.1"/>
    <property type="molecule type" value="Genomic_DNA"/>
</dbReference>
<dbReference type="InterPro" id="IPR002048">
    <property type="entry name" value="EF_hand_dom"/>
</dbReference>
<sequence>MVVQWGAAGGSTGQHGPASPPGMCRAFHIDLKKGGREMVHVKAGLLVALVCALCAIPAVAAPKLQPGVKDAGATDAPSFEDLDKNHDGKLVRSEMPKDVDALKQLRAHFREADLDGNGWLSKEEYQRYVSNIISAGV</sequence>
<name>A0ABW8JR51_9GAMM</name>
<comment type="caution">
    <text evidence="4">The sequence shown here is derived from an EMBL/GenBank/DDBJ whole genome shotgun (WGS) entry which is preliminary data.</text>
</comment>
<protein>
    <submittedName>
        <fullName evidence="4">EF-hand domain-containing protein</fullName>
    </submittedName>
</protein>
<feature type="region of interest" description="Disordered" evidence="1">
    <location>
        <begin position="1"/>
        <end position="20"/>
    </location>
</feature>
<feature type="domain" description="EF-hand" evidence="3">
    <location>
        <begin position="100"/>
        <end position="135"/>
    </location>
</feature>
<keyword evidence="2" id="KW-1133">Transmembrane helix</keyword>
<gene>
    <name evidence="4" type="ORF">ISP17_06480</name>
</gene>
<feature type="region of interest" description="Disordered" evidence="1">
    <location>
        <begin position="66"/>
        <end position="89"/>
    </location>
</feature>
<keyword evidence="5" id="KW-1185">Reference proteome</keyword>
<keyword evidence="2" id="KW-0812">Transmembrane</keyword>
<keyword evidence="2" id="KW-0472">Membrane</keyword>
<evidence type="ECO:0000313" key="4">
    <source>
        <dbReference type="EMBL" id="MFK2903600.1"/>
    </source>
</evidence>
<dbReference type="PROSITE" id="PS00018">
    <property type="entry name" value="EF_HAND_1"/>
    <property type="match status" value="1"/>
</dbReference>
<organism evidence="4 5">
    <name type="scientific">Dyella ginsengisoli</name>
    <dbReference type="NCBI Taxonomy" id="363848"/>
    <lineage>
        <taxon>Bacteria</taxon>
        <taxon>Pseudomonadati</taxon>
        <taxon>Pseudomonadota</taxon>
        <taxon>Gammaproteobacteria</taxon>
        <taxon>Lysobacterales</taxon>
        <taxon>Rhodanobacteraceae</taxon>
        <taxon>Dyella</taxon>
    </lineage>
</organism>
<evidence type="ECO:0000256" key="1">
    <source>
        <dbReference type="SAM" id="MobiDB-lite"/>
    </source>
</evidence>
<dbReference type="Pfam" id="PF13202">
    <property type="entry name" value="EF-hand_5"/>
    <property type="match status" value="1"/>
</dbReference>
<reference evidence="4 5" key="1">
    <citation type="submission" date="2020-10" db="EMBL/GenBank/DDBJ databases">
        <title>Phylogeny of dyella-like bacteria.</title>
        <authorList>
            <person name="Fu J."/>
        </authorList>
    </citation>
    <scope>NUCLEOTIDE SEQUENCE [LARGE SCALE GENOMIC DNA]</scope>
    <source>
        <strain evidence="4 5">Gsoil3046</strain>
    </source>
</reference>
<dbReference type="InterPro" id="IPR011992">
    <property type="entry name" value="EF-hand-dom_pair"/>
</dbReference>
<proteinExistence type="predicted"/>
<dbReference type="PROSITE" id="PS50222">
    <property type="entry name" value="EF_HAND_2"/>
    <property type="match status" value="1"/>
</dbReference>